<dbReference type="AlphaFoldDB" id="A0A226E9Y0"/>
<organism evidence="1 2">
    <name type="scientific">Folsomia candida</name>
    <name type="common">Springtail</name>
    <dbReference type="NCBI Taxonomy" id="158441"/>
    <lineage>
        <taxon>Eukaryota</taxon>
        <taxon>Metazoa</taxon>
        <taxon>Ecdysozoa</taxon>
        <taxon>Arthropoda</taxon>
        <taxon>Hexapoda</taxon>
        <taxon>Collembola</taxon>
        <taxon>Entomobryomorpha</taxon>
        <taxon>Isotomoidea</taxon>
        <taxon>Isotomidae</taxon>
        <taxon>Proisotominae</taxon>
        <taxon>Folsomia</taxon>
    </lineage>
</organism>
<comment type="caution">
    <text evidence="1">The sequence shown here is derived from an EMBL/GenBank/DDBJ whole genome shotgun (WGS) entry which is preliminary data.</text>
</comment>
<dbReference type="EMBL" id="LNIX01000005">
    <property type="protein sequence ID" value="OXA53867.1"/>
    <property type="molecule type" value="Genomic_DNA"/>
</dbReference>
<name>A0A226E9Y0_FOLCA</name>
<dbReference type="Proteomes" id="UP000198287">
    <property type="component" value="Unassembled WGS sequence"/>
</dbReference>
<keyword evidence="2" id="KW-1185">Reference proteome</keyword>
<protein>
    <submittedName>
        <fullName evidence="1">Uncharacterized protein</fullName>
    </submittedName>
</protein>
<sequence length="265" mass="28802">MNGEILAILELSVASKIRDMKFCSVLKPIKTLPFVTLPASQPQALAGGYDCDGQITAGPAKHFNYGWILSLTDETILLSLSVQGTFTGGKVTVGGSTVDKLETWSLSWRRTRTKRNHVSGRKIPEKFQLADFISTSRTSRPQIEVVPHTFGATSLGQSLQPATPFLISTSPPQNKVVAPHHDIILSPRPSIPATFYLKTSILPPATFYPQPNASPQRLPSTTTLHSKPHLKHRSLRNLLHNDSVPINPSILIGTTTSFTPPPSSG</sequence>
<evidence type="ECO:0000313" key="1">
    <source>
        <dbReference type="EMBL" id="OXA53867.1"/>
    </source>
</evidence>
<proteinExistence type="predicted"/>
<evidence type="ECO:0000313" key="2">
    <source>
        <dbReference type="Proteomes" id="UP000198287"/>
    </source>
</evidence>
<gene>
    <name evidence="1" type="ORF">Fcan01_11778</name>
</gene>
<reference evidence="1 2" key="1">
    <citation type="submission" date="2015-12" db="EMBL/GenBank/DDBJ databases">
        <title>The genome of Folsomia candida.</title>
        <authorList>
            <person name="Faddeeva A."/>
            <person name="Derks M.F."/>
            <person name="Anvar Y."/>
            <person name="Smit S."/>
            <person name="Van Straalen N."/>
            <person name="Roelofs D."/>
        </authorList>
    </citation>
    <scope>NUCLEOTIDE SEQUENCE [LARGE SCALE GENOMIC DNA]</scope>
    <source>
        <strain evidence="1 2">VU population</strain>
        <tissue evidence="1">Whole body</tissue>
    </source>
</reference>
<accession>A0A226E9Y0</accession>